<sequence>MYLFLLEPQNITIQGHGHEKENENQIMKEENIGAGAEAKRRHRSRSRERKKSRSRSRDRKKSRSRSRDRKKSRSRSRDRKRRIRTRSRSRSRHRHRTRSRSRSRSRSRDRKKRIEKPRRFSRSLSRTPSPPPFRGRNTAMDAQEALARRLERAKKLQEQREKEMVEKQKQQEMAAAAAATGGSVLNVAALLASGTQVTPQIAMAAQMAALQAKALAETGIAVPSYYNPAAVNPMKFAEQEKKRKMLWQGKKEGDKSQSAEIWEKLNFGNKDQNVKFRKLMGIKSEDEAGCSSVDEESYKTLKQQEEVFRNLDAQYEMARSQTHTQRGMGLGFTSSMRGMDTPSSVMLEEDHKVEESCAIKNNKEAFSVVGSVLYFTNFCLDKLGQPLLNENPQLTEGWEIPKYQQVFSHIVSLEGQEMQVKAKRPKPHCFNCGSEEHQMKECPMPRNAARISEKRKEYMDACGEANTQSFQQRYHAEEVEERFGRFKPGVISEELQDALGVTDKSLPPFIYRMRQLGYPPGWLKEAELENSGLALYDGNDDADGETETGEIQNKNVTYDLSKLVNYPGFNISTPRGIPDEWRMFGSIPIQACQQKDVFASYLTSNIQSPSMKCGSKRSSSQSSPNSPKKQRKEGGSAASPADMELDSDVELPPGSQSSKAFQFQPPLPPGTPPPLPQGTPPPVFTPPLPKGTPPLTPSDSPQPRPTAAAMDEDALTLEELEEQQRQIWAALQQAEGGNSDSDVPVDTPLTGNSVASSPYPNEFDLSVPEGKPLEKPVLSEPQGPTTSAETAAPEPPSSLAAGAAMLCQKEEEDTAAGDPEDALLDNDSVSDCDMRNGGSQKLLHLDTRPSTASKIHSPVPDMSKFATGITPFEFENMAESTGMYLRIRNLLKNSPRNQQKNKKASE</sequence>
<dbReference type="PANTHER" id="PTHR13316:SF0">
    <property type="entry name" value="ZINC FINGER CCHC DOMAIN-CONTAINING PROTEIN 8"/>
    <property type="match status" value="1"/>
</dbReference>
<dbReference type="Pfam" id="PF04046">
    <property type="entry name" value="PSP"/>
    <property type="match status" value="1"/>
</dbReference>
<accession>A0A061I7G8</accession>
<evidence type="ECO:0000256" key="5">
    <source>
        <dbReference type="ARBA" id="ARBA00022771"/>
    </source>
</evidence>
<evidence type="ECO:0000256" key="7">
    <source>
        <dbReference type="ARBA" id="ARBA00023242"/>
    </source>
</evidence>
<feature type="region of interest" description="Disordered" evidence="12">
    <location>
        <begin position="607"/>
        <end position="861"/>
    </location>
</feature>
<feature type="compositionally biased region" description="Low complexity" evidence="12">
    <location>
        <begin position="608"/>
        <end position="627"/>
    </location>
</feature>
<evidence type="ECO:0000256" key="11">
    <source>
        <dbReference type="SAM" id="Coils"/>
    </source>
</evidence>
<gene>
    <name evidence="14" type="ORF">H671_4g12372</name>
</gene>
<dbReference type="GO" id="GO:0005654">
    <property type="term" value="C:nucleoplasm"/>
    <property type="evidence" value="ECO:0007669"/>
    <property type="project" value="UniProtKB-SubCell"/>
</dbReference>
<dbReference type="GO" id="GO:0003723">
    <property type="term" value="F:RNA binding"/>
    <property type="evidence" value="ECO:0007669"/>
    <property type="project" value="TreeGrafter"/>
</dbReference>
<evidence type="ECO:0000256" key="10">
    <source>
        <dbReference type="PROSITE-ProRule" id="PRU00047"/>
    </source>
</evidence>
<comment type="similarity">
    <text evidence="2">Belongs to the ZCCHC8 family.</text>
</comment>
<evidence type="ECO:0000256" key="1">
    <source>
        <dbReference type="ARBA" id="ARBA00004642"/>
    </source>
</evidence>
<keyword evidence="11" id="KW-0175">Coiled coil</keyword>
<dbReference type="Pfam" id="PF15477">
    <property type="entry name" value="SMAP"/>
    <property type="match status" value="1"/>
</dbReference>
<name>A0A061I7G8_CRIGR</name>
<evidence type="ECO:0000256" key="12">
    <source>
        <dbReference type="SAM" id="MobiDB-lite"/>
    </source>
</evidence>
<dbReference type="InterPro" id="IPR028124">
    <property type="entry name" value="SMAP_dom"/>
</dbReference>
<feature type="compositionally biased region" description="Acidic residues" evidence="12">
    <location>
        <begin position="710"/>
        <end position="721"/>
    </location>
</feature>
<comment type="function">
    <text evidence="9">Scaffolding subunit of the trimeric nuclear exosome targeting (NEXT) complex that is involved in the surveillance and turnover of aberrant transcripts and non-coding RNAs. NEXT functions as an RNA exosome cofactor that directs a subset of non-coding short-lived RNAs for exosomal degradation. May be involved in pre-mRNA splicing. It is required for 3'-end maturation of telomerase RNA component (TERC), TERC 3'-end targeting to the nuclear RNA exosome, and for telomerase function.</text>
</comment>
<comment type="subcellular location">
    <subcellularLocation>
        <location evidence="1">Nucleus</location>
        <location evidence="1">Nucleoplasm</location>
    </subcellularLocation>
</comment>
<feature type="region of interest" description="Disordered" evidence="12">
    <location>
        <begin position="1"/>
        <end position="137"/>
    </location>
</feature>
<evidence type="ECO:0000256" key="9">
    <source>
        <dbReference type="ARBA" id="ARBA00045870"/>
    </source>
</evidence>
<evidence type="ECO:0000259" key="13">
    <source>
        <dbReference type="PROSITE" id="PS50158"/>
    </source>
</evidence>
<dbReference type="PANTHER" id="PTHR13316">
    <property type="entry name" value="ZINC FINGER, CCHC DOMAIN CONTAINING 8"/>
    <property type="match status" value="1"/>
</dbReference>
<evidence type="ECO:0000313" key="15">
    <source>
        <dbReference type="Proteomes" id="UP000030759"/>
    </source>
</evidence>
<dbReference type="InterPro" id="IPR006568">
    <property type="entry name" value="PSP_pro-rich"/>
</dbReference>
<feature type="compositionally biased region" description="Acidic residues" evidence="12">
    <location>
        <begin position="810"/>
        <end position="830"/>
    </location>
</feature>
<dbReference type="EMBL" id="KE675360">
    <property type="protein sequence ID" value="ERE75770.1"/>
    <property type="molecule type" value="Genomic_DNA"/>
</dbReference>
<dbReference type="AlphaFoldDB" id="A0A061I7G8"/>
<organism evidence="14 15">
    <name type="scientific">Cricetulus griseus</name>
    <name type="common">Chinese hamster</name>
    <name type="synonym">Cricetulus barabensis griseus</name>
    <dbReference type="NCBI Taxonomy" id="10029"/>
    <lineage>
        <taxon>Eukaryota</taxon>
        <taxon>Metazoa</taxon>
        <taxon>Chordata</taxon>
        <taxon>Craniata</taxon>
        <taxon>Vertebrata</taxon>
        <taxon>Euteleostomi</taxon>
        <taxon>Mammalia</taxon>
        <taxon>Eutheria</taxon>
        <taxon>Euarchontoglires</taxon>
        <taxon>Glires</taxon>
        <taxon>Rodentia</taxon>
        <taxon>Myomorpha</taxon>
        <taxon>Muroidea</taxon>
        <taxon>Cricetidae</taxon>
        <taxon>Cricetinae</taxon>
        <taxon>Cricetulus</taxon>
    </lineage>
</organism>
<dbReference type="Proteomes" id="UP000030759">
    <property type="component" value="Unassembled WGS sequence"/>
</dbReference>
<feature type="compositionally biased region" description="Basic residues" evidence="12">
    <location>
        <begin position="39"/>
        <end position="121"/>
    </location>
</feature>
<feature type="compositionally biased region" description="Pro residues" evidence="12">
    <location>
        <begin position="665"/>
        <end position="704"/>
    </location>
</feature>
<keyword evidence="4" id="KW-0479">Metal-binding</keyword>
<evidence type="ECO:0000256" key="4">
    <source>
        <dbReference type="ARBA" id="ARBA00022723"/>
    </source>
</evidence>
<dbReference type="GO" id="GO:0008270">
    <property type="term" value="F:zinc ion binding"/>
    <property type="evidence" value="ECO:0007669"/>
    <property type="project" value="UniProtKB-KW"/>
</dbReference>
<keyword evidence="5 10" id="KW-0863">Zinc-finger</keyword>
<keyword evidence="6" id="KW-0862">Zinc</keyword>
<keyword evidence="7" id="KW-0539">Nucleus</keyword>
<proteinExistence type="inferred from homology"/>
<dbReference type="InterPro" id="IPR052115">
    <property type="entry name" value="NEXT_complex_subunit_ZCCHC8"/>
</dbReference>
<evidence type="ECO:0000256" key="3">
    <source>
        <dbReference type="ARBA" id="ARBA00022379"/>
    </source>
</evidence>
<dbReference type="PROSITE" id="PS50158">
    <property type="entry name" value="ZF_CCHC"/>
    <property type="match status" value="1"/>
</dbReference>
<evidence type="ECO:0000313" key="14">
    <source>
        <dbReference type="EMBL" id="ERE75770.1"/>
    </source>
</evidence>
<feature type="coiled-coil region" evidence="11">
    <location>
        <begin position="139"/>
        <end position="173"/>
    </location>
</feature>
<feature type="compositionally biased region" description="Basic and acidic residues" evidence="12">
    <location>
        <begin position="16"/>
        <end position="31"/>
    </location>
</feature>
<feature type="domain" description="CCHC-type" evidence="13">
    <location>
        <begin position="429"/>
        <end position="443"/>
    </location>
</feature>
<dbReference type="InterPro" id="IPR001878">
    <property type="entry name" value="Znf_CCHC"/>
</dbReference>
<dbReference type="SMART" id="SM00343">
    <property type="entry name" value="ZnF_C2HC"/>
    <property type="match status" value="1"/>
</dbReference>
<dbReference type="SMART" id="SM00581">
    <property type="entry name" value="PSP"/>
    <property type="match status" value="1"/>
</dbReference>
<evidence type="ECO:0000256" key="8">
    <source>
        <dbReference type="ARBA" id="ARBA00032546"/>
    </source>
</evidence>
<protein>
    <recommendedName>
        <fullName evidence="3">Zinc finger CCHC domain-containing protein 8</fullName>
    </recommendedName>
    <alternativeName>
        <fullName evidence="8">TRAMP-like complex RNA-binding factor ZCCHC8</fullName>
    </alternativeName>
</protein>
<evidence type="ECO:0000256" key="6">
    <source>
        <dbReference type="ARBA" id="ARBA00022833"/>
    </source>
</evidence>
<reference evidence="15" key="1">
    <citation type="journal article" date="2013" name="Nat. Biotechnol.">
        <title>Chinese hamster genome sequenced from sorted chromosomes.</title>
        <authorList>
            <person name="Brinkrolf K."/>
            <person name="Rupp O."/>
            <person name="Laux H."/>
            <person name="Kollin F."/>
            <person name="Ernst W."/>
            <person name="Linke B."/>
            <person name="Kofler R."/>
            <person name="Romand S."/>
            <person name="Hesse F."/>
            <person name="Budach W.E."/>
            <person name="Galosy S."/>
            <person name="Muller D."/>
            <person name="Noll T."/>
            <person name="Wienberg J."/>
            <person name="Jostock T."/>
            <person name="Leonard M."/>
            <person name="Grillari J."/>
            <person name="Tauch A."/>
            <person name="Goesmann A."/>
            <person name="Helk B."/>
            <person name="Mott J.E."/>
            <person name="Puhler A."/>
            <person name="Borth N."/>
        </authorList>
    </citation>
    <scope>NUCLEOTIDE SEQUENCE [LARGE SCALE GENOMIC DNA]</scope>
    <source>
        <strain evidence="15">17A/GY</strain>
    </source>
</reference>
<feature type="compositionally biased region" description="Polar residues" evidence="12">
    <location>
        <begin position="749"/>
        <end position="759"/>
    </location>
</feature>
<evidence type="ECO:0000256" key="2">
    <source>
        <dbReference type="ARBA" id="ARBA00007497"/>
    </source>
</evidence>
<dbReference type="Pfam" id="PF00098">
    <property type="entry name" value="zf-CCHC"/>
    <property type="match status" value="1"/>
</dbReference>
<dbReference type="GO" id="GO:0071013">
    <property type="term" value="C:catalytic step 2 spliceosome"/>
    <property type="evidence" value="ECO:0007669"/>
    <property type="project" value="TreeGrafter"/>
</dbReference>